<dbReference type="GO" id="GO:0003677">
    <property type="term" value="F:DNA binding"/>
    <property type="evidence" value="ECO:0007669"/>
    <property type="project" value="UniProtKB-KW"/>
</dbReference>
<name>A0A853B185_9PSEU</name>
<dbReference type="EMBL" id="JACCFK010000001">
    <property type="protein sequence ID" value="NYI88456.1"/>
    <property type="molecule type" value="Genomic_DNA"/>
</dbReference>
<proteinExistence type="inferred from homology"/>
<dbReference type="CDD" id="cd16393">
    <property type="entry name" value="SPO0J_N"/>
    <property type="match status" value="1"/>
</dbReference>
<dbReference type="SMART" id="SM00470">
    <property type="entry name" value="ParB"/>
    <property type="match status" value="1"/>
</dbReference>
<keyword evidence="7" id="KW-1185">Reference proteome</keyword>
<evidence type="ECO:0000256" key="3">
    <source>
        <dbReference type="ARBA" id="ARBA00023125"/>
    </source>
</evidence>
<evidence type="ECO:0000256" key="1">
    <source>
        <dbReference type="ARBA" id="ARBA00006295"/>
    </source>
</evidence>
<dbReference type="RefSeq" id="WP_179772688.1">
    <property type="nucleotide sequence ID" value="NZ_JACCFK010000001.1"/>
</dbReference>
<dbReference type="GO" id="GO:0007059">
    <property type="term" value="P:chromosome segregation"/>
    <property type="evidence" value="ECO:0007669"/>
    <property type="project" value="UniProtKB-KW"/>
</dbReference>
<sequence length="332" mass="36307">MTERRGGLGRGLAALIPTGPPAGETPSAPARAETPARNGEKDWFAANSEVVPSGEVAGAVYREIPTSAVKPNPKQPRSVFDEDALAELEHSIREFGLMQPIVVRELGDGEYELVMGERRLRATQRAELENIPAIVRQTADEAMLRDALLENIHRVQLNPLEEAAAYQQLLDEFEVTHEELASRIGRSRPVITNTIRLLKLPLPVQRRVAAGVLSAGHARALLSLEDPEAQEELATRIVAEGLSVRATEEAVTLKKSEAPAKPKAAPRKAMQAPGLQDLANRLSDTFDTRVKVDLGRRKGRIVVEFGSVDDLERIVAIMDPNRANQAVKTDEE</sequence>
<dbReference type="Pfam" id="PF02195">
    <property type="entry name" value="ParB_N"/>
    <property type="match status" value="1"/>
</dbReference>
<feature type="domain" description="ParB-like N-terminal" evidence="5">
    <location>
        <begin position="62"/>
        <end position="152"/>
    </location>
</feature>
<gene>
    <name evidence="6" type="ORF">HNR02_001779</name>
</gene>
<dbReference type="Pfam" id="PF23552">
    <property type="entry name" value="ParB_C"/>
    <property type="match status" value="1"/>
</dbReference>
<dbReference type="Gene3D" id="1.10.10.2830">
    <property type="match status" value="1"/>
</dbReference>
<keyword evidence="2" id="KW-0159">Chromosome partition</keyword>
<keyword evidence="3" id="KW-0238">DNA-binding</keyword>
<comment type="caution">
    <text evidence="6">The sequence shown here is derived from an EMBL/GenBank/DDBJ whole genome shotgun (WGS) entry which is preliminary data.</text>
</comment>
<organism evidence="6 7">
    <name type="scientific">Amycolatopsis endophytica</name>
    <dbReference type="NCBI Taxonomy" id="860233"/>
    <lineage>
        <taxon>Bacteria</taxon>
        <taxon>Bacillati</taxon>
        <taxon>Actinomycetota</taxon>
        <taxon>Actinomycetes</taxon>
        <taxon>Pseudonocardiales</taxon>
        <taxon>Pseudonocardiaceae</taxon>
        <taxon>Amycolatopsis</taxon>
    </lineage>
</organism>
<dbReference type="InterPro" id="IPR003115">
    <property type="entry name" value="ParB_N"/>
</dbReference>
<dbReference type="InterPro" id="IPR036086">
    <property type="entry name" value="ParB/Sulfiredoxin_sf"/>
</dbReference>
<dbReference type="PANTHER" id="PTHR33375:SF1">
    <property type="entry name" value="CHROMOSOME-PARTITIONING PROTEIN PARB-RELATED"/>
    <property type="match status" value="1"/>
</dbReference>
<dbReference type="PANTHER" id="PTHR33375">
    <property type="entry name" value="CHROMOSOME-PARTITIONING PROTEIN PARB-RELATED"/>
    <property type="match status" value="1"/>
</dbReference>
<accession>A0A853B185</accession>
<evidence type="ECO:0000313" key="7">
    <source>
        <dbReference type="Proteomes" id="UP000549616"/>
    </source>
</evidence>
<dbReference type="GO" id="GO:0005694">
    <property type="term" value="C:chromosome"/>
    <property type="evidence" value="ECO:0007669"/>
    <property type="project" value="TreeGrafter"/>
</dbReference>
<evidence type="ECO:0000256" key="2">
    <source>
        <dbReference type="ARBA" id="ARBA00022829"/>
    </source>
</evidence>
<dbReference type="FunFam" id="1.10.10.2830:FF:000001">
    <property type="entry name" value="Chromosome partitioning protein ParB"/>
    <property type="match status" value="1"/>
</dbReference>
<dbReference type="Gene3D" id="3.90.1530.30">
    <property type="match status" value="1"/>
</dbReference>
<evidence type="ECO:0000256" key="4">
    <source>
        <dbReference type="SAM" id="MobiDB-lite"/>
    </source>
</evidence>
<dbReference type="InterPro" id="IPR050336">
    <property type="entry name" value="Chromosome_partition/occlusion"/>
</dbReference>
<dbReference type="AlphaFoldDB" id="A0A853B185"/>
<feature type="region of interest" description="Disordered" evidence="4">
    <location>
        <begin position="1"/>
        <end position="37"/>
    </location>
</feature>
<dbReference type="GO" id="GO:0045881">
    <property type="term" value="P:positive regulation of sporulation resulting in formation of a cellular spore"/>
    <property type="evidence" value="ECO:0007669"/>
    <property type="project" value="TreeGrafter"/>
</dbReference>
<evidence type="ECO:0000313" key="6">
    <source>
        <dbReference type="EMBL" id="NYI88456.1"/>
    </source>
</evidence>
<protein>
    <submittedName>
        <fullName evidence="6">ParB family chromosome partitioning protein</fullName>
    </submittedName>
</protein>
<dbReference type="InterPro" id="IPR004437">
    <property type="entry name" value="ParB/RepB/Spo0J"/>
</dbReference>
<dbReference type="Pfam" id="PF17762">
    <property type="entry name" value="HTH_ParB"/>
    <property type="match status" value="1"/>
</dbReference>
<reference evidence="6 7" key="1">
    <citation type="submission" date="2020-07" db="EMBL/GenBank/DDBJ databases">
        <title>Sequencing the genomes of 1000 actinobacteria strains.</title>
        <authorList>
            <person name="Klenk H.-P."/>
        </authorList>
    </citation>
    <scope>NUCLEOTIDE SEQUENCE [LARGE SCALE GENOMIC DNA]</scope>
    <source>
        <strain evidence="6 7">DSM 104006</strain>
    </source>
</reference>
<dbReference type="Proteomes" id="UP000549616">
    <property type="component" value="Unassembled WGS sequence"/>
</dbReference>
<evidence type="ECO:0000259" key="5">
    <source>
        <dbReference type="SMART" id="SM00470"/>
    </source>
</evidence>
<dbReference type="SUPFAM" id="SSF109709">
    <property type="entry name" value="KorB DNA-binding domain-like"/>
    <property type="match status" value="1"/>
</dbReference>
<dbReference type="InterPro" id="IPR041468">
    <property type="entry name" value="HTH_ParB/Spo0J"/>
</dbReference>
<comment type="similarity">
    <text evidence="1">Belongs to the ParB family.</text>
</comment>
<dbReference type="FunFam" id="3.90.1530.30:FF:000001">
    <property type="entry name" value="Chromosome partitioning protein ParB"/>
    <property type="match status" value="1"/>
</dbReference>
<dbReference type="NCBIfam" id="TIGR00180">
    <property type="entry name" value="parB_part"/>
    <property type="match status" value="1"/>
</dbReference>
<dbReference type="SUPFAM" id="SSF110849">
    <property type="entry name" value="ParB/Sulfiredoxin"/>
    <property type="match status" value="1"/>
</dbReference>
<dbReference type="InterPro" id="IPR057240">
    <property type="entry name" value="ParB_dimer_C"/>
</dbReference>